<dbReference type="AlphaFoldDB" id="R2Y3C4"/>
<feature type="transmembrane region" description="Helical" evidence="1">
    <location>
        <begin position="96"/>
        <end position="119"/>
    </location>
</feature>
<keyword evidence="1" id="KW-1133">Transmembrane helix</keyword>
<evidence type="ECO:0000313" key="3">
    <source>
        <dbReference type="EMBL" id="EOW83609.1"/>
    </source>
</evidence>
<gene>
    <name evidence="3" type="ORF">I592_02968</name>
    <name evidence="2" type="ORF">UKC_01002</name>
</gene>
<evidence type="ECO:0000256" key="1">
    <source>
        <dbReference type="SAM" id="Phobius"/>
    </source>
</evidence>
<dbReference type="EMBL" id="ASWH01000001">
    <property type="protein sequence ID" value="EOW83609.1"/>
    <property type="molecule type" value="Genomic_DNA"/>
</dbReference>
<dbReference type="eggNOG" id="ENOG5032U3D">
    <property type="taxonomic scope" value="Bacteria"/>
</dbReference>
<dbReference type="OrthoDB" id="2610916at2"/>
<evidence type="ECO:0008006" key="6">
    <source>
        <dbReference type="Google" id="ProtNLM"/>
    </source>
</evidence>
<dbReference type="PATRIC" id="fig|1158614.3.peg.1033"/>
<dbReference type="RefSeq" id="WP_010779450.1">
    <property type="nucleotide sequence ID" value="NZ_ASWH01000001.1"/>
</dbReference>
<sequence>MYKQLKNNFFQAAFGSLVWVTLLCSFTDLFSQVAFSYFWHLIAISLIIGSVFGILYPYLWSYATLKAPLMILICTVINTLCGFACVYLYSPQMFELVRPFFFAVLLLTLVLHILMFYFYSKYENKKMAMTLNRLHH</sequence>
<reference evidence="2 4" key="1">
    <citation type="submission" date="2013-02" db="EMBL/GenBank/DDBJ databases">
        <title>The Genome Sequence of Enterococcus gilvus ATCC BAA-350.</title>
        <authorList>
            <consortium name="The Broad Institute Genome Sequencing Platform"/>
            <consortium name="The Broad Institute Genome Sequencing Center for Infectious Disease"/>
            <person name="Earl A.M."/>
            <person name="Gilmore M.S."/>
            <person name="Lebreton F."/>
            <person name="Walker B."/>
            <person name="Young S.K."/>
            <person name="Zeng Q."/>
            <person name="Gargeya S."/>
            <person name="Fitzgerald M."/>
            <person name="Haas B."/>
            <person name="Abouelleil A."/>
            <person name="Alvarado L."/>
            <person name="Arachchi H.M."/>
            <person name="Berlin A.M."/>
            <person name="Chapman S.B."/>
            <person name="Dewar J."/>
            <person name="Goldberg J."/>
            <person name="Griggs A."/>
            <person name="Gujja S."/>
            <person name="Hansen M."/>
            <person name="Howarth C."/>
            <person name="Imamovic A."/>
            <person name="Larimer J."/>
            <person name="McCowan C."/>
            <person name="Murphy C."/>
            <person name="Neiman D."/>
            <person name="Pearson M."/>
            <person name="Priest M."/>
            <person name="Roberts A."/>
            <person name="Saif S."/>
            <person name="Shea T."/>
            <person name="Sisk P."/>
            <person name="Sykes S."/>
            <person name="Wortman J."/>
            <person name="Nusbaum C."/>
            <person name="Birren B."/>
        </authorList>
    </citation>
    <scope>NUCLEOTIDE SEQUENCE [LARGE SCALE GENOMIC DNA]</scope>
    <source>
        <strain evidence="2 4">ATCC BAA-350</strain>
    </source>
</reference>
<dbReference type="Proteomes" id="UP000014160">
    <property type="component" value="Unassembled WGS sequence"/>
</dbReference>
<dbReference type="EMBL" id="AJDQ01000006">
    <property type="protein sequence ID" value="EOI56817.1"/>
    <property type="molecule type" value="Genomic_DNA"/>
</dbReference>
<evidence type="ECO:0000313" key="5">
    <source>
        <dbReference type="Proteomes" id="UP000014160"/>
    </source>
</evidence>
<feature type="transmembrane region" description="Helical" evidence="1">
    <location>
        <begin position="37"/>
        <end position="59"/>
    </location>
</feature>
<proteinExistence type="predicted"/>
<protein>
    <recommendedName>
        <fullName evidence="6">DUF3021 domain-containing protein</fullName>
    </recommendedName>
</protein>
<keyword evidence="1" id="KW-0812">Transmembrane</keyword>
<keyword evidence="5" id="KW-1185">Reference proteome</keyword>
<dbReference type="HOGENOM" id="CLU_1872260_0_0_9"/>
<feature type="transmembrane region" description="Helical" evidence="1">
    <location>
        <begin position="71"/>
        <end position="90"/>
    </location>
</feature>
<accession>R2Y3C4</accession>
<organism evidence="2 4">
    <name type="scientific">Enterococcus gilvus ATCC BAA-350</name>
    <dbReference type="NCBI Taxonomy" id="1158614"/>
    <lineage>
        <taxon>Bacteria</taxon>
        <taxon>Bacillati</taxon>
        <taxon>Bacillota</taxon>
        <taxon>Bacilli</taxon>
        <taxon>Lactobacillales</taxon>
        <taxon>Enterococcaceae</taxon>
        <taxon>Enterococcus</taxon>
    </lineage>
</organism>
<dbReference type="Proteomes" id="UP000013750">
    <property type="component" value="Unassembled WGS sequence"/>
</dbReference>
<evidence type="ECO:0000313" key="4">
    <source>
        <dbReference type="Proteomes" id="UP000013750"/>
    </source>
</evidence>
<feature type="transmembrane region" description="Helical" evidence="1">
    <location>
        <begin position="12"/>
        <end position="31"/>
    </location>
</feature>
<name>R2Y3C4_9ENTE</name>
<keyword evidence="1" id="KW-0472">Membrane</keyword>
<comment type="caution">
    <text evidence="2">The sequence shown here is derived from an EMBL/GenBank/DDBJ whole genome shotgun (WGS) entry which is preliminary data.</text>
</comment>
<evidence type="ECO:0000313" key="2">
    <source>
        <dbReference type="EMBL" id="EOI56817.1"/>
    </source>
</evidence>
<reference evidence="3 5" key="2">
    <citation type="submission" date="2013-03" db="EMBL/GenBank/DDBJ databases">
        <title>The Genome Sequence of Enterococcus gilvus ATCC BAA-350 (PacBio/Illumina hybrid assembly).</title>
        <authorList>
            <consortium name="The Broad Institute Genomics Platform"/>
            <consortium name="The Broad Institute Genome Sequencing Center for Infectious Disease"/>
            <person name="Earl A."/>
            <person name="Russ C."/>
            <person name="Gilmore M."/>
            <person name="Surin D."/>
            <person name="Walker B."/>
            <person name="Young S."/>
            <person name="Zeng Q."/>
            <person name="Gargeya S."/>
            <person name="Fitzgerald M."/>
            <person name="Haas B."/>
            <person name="Abouelleil A."/>
            <person name="Allen A.W."/>
            <person name="Alvarado L."/>
            <person name="Arachchi H.M."/>
            <person name="Berlin A.M."/>
            <person name="Chapman S.B."/>
            <person name="Gainer-Dewar J."/>
            <person name="Goldberg J."/>
            <person name="Griggs A."/>
            <person name="Gujja S."/>
            <person name="Hansen M."/>
            <person name="Howarth C."/>
            <person name="Imamovic A."/>
            <person name="Ireland A."/>
            <person name="Larimer J."/>
            <person name="McCowan C."/>
            <person name="Murphy C."/>
            <person name="Pearson M."/>
            <person name="Poon T.W."/>
            <person name="Priest M."/>
            <person name="Roberts A."/>
            <person name="Saif S."/>
            <person name="Shea T."/>
            <person name="Sisk P."/>
            <person name="Sykes S."/>
            <person name="Wortman J."/>
            <person name="Nusbaum C."/>
            <person name="Birren B."/>
        </authorList>
    </citation>
    <scope>NUCLEOTIDE SEQUENCE [LARGE SCALE GENOMIC DNA]</scope>
    <source>
        <strain evidence="3 5">ATCC BAA-350</strain>
    </source>
</reference>